<feature type="region of interest" description="Disordered" evidence="2">
    <location>
        <begin position="36"/>
        <end position="61"/>
    </location>
</feature>
<name>A0AA86UBY7_9EUKA</name>
<keyword evidence="5" id="KW-1185">Reference proteome</keyword>
<feature type="coiled-coil region" evidence="1">
    <location>
        <begin position="194"/>
        <end position="257"/>
    </location>
</feature>
<feature type="region of interest" description="Disordered" evidence="2">
    <location>
        <begin position="1"/>
        <end position="24"/>
    </location>
</feature>
<evidence type="ECO:0000256" key="1">
    <source>
        <dbReference type="SAM" id="Coils"/>
    </source>
</evidence>
<organism evidence="3">
    <name type="scientific">Hexamita inflata</name>
    <dbReference type="NCBI Taxonomy" id="28002"/>
    <lineage>
        <taxon>Eukaryota</taxon>
        <taxon>Metamonada</taxon>
        <taxon>Diplomonadida</taxon>
        <taxon>Hexamitidae</taxon>
        <taxon>Hexamitinae</taxon>
        <taxon>Hexamita</taxon>
    </lineage>
</organism>
<evidence type="ECO:0000313" key="4">
    <source>
        <dbReference type="EMBL" id="CAL6070165.1"/>
    </source>
</evidence>
<gene>
    <name evidence="3" type="ORF">HINF_LOCUS37244</name>
    <name evidence="4" type="ORF">HINF_LOCUS54324</name>
</gene>
<dbReference type="AlphaFoldDB" id="A0AA86UBY7"/>
<sequence>MDSPPEMETEQVEINDDNIPIEPPAKQFKIPKVIQKAPNKRGAPQKAKPLKPKSTKKPKKVKIVPPNSHEQLRIEQVEDTAPVKPHQAPCAHCTQYAEMLRDLALLANGEQLQSLTTCYQTVRSALKSQNIPKLEKPQNNQNLFLRQELGRAKTELARVSDHVNKSKLVFNKAQPVSEQIGEVFKIYYQKIEQIIALQEMNKNLKAQNLKFQRNMSGLGYQQGEELKTQLNQAQNELQEQKEQNELLQNQIKQVLDINYQLQDNCQKFKLLNDQLNMKQAFNFDLRQIEDTITYIQQMGEELKIEFTSKTQQIQKTFFKVNEKVENVFIEVWALKNKDKVVENDNEEF</sequence>
<reference evidence="3" key="1">
    <citation type="submission" date="2023-06" db="EMBL/GenBank/DDBJ databases">
        <authorList>
            <person name="Kurt Z."/>
        </authorList>
    </citation>
    <scope>NUCLEOTIDE SEQUENCE</scope>
</reference>
<protein>
    <submittedName>
        <fullName evidence="3">Uncharacterized protein</fullName>
    </submittedName>
</protein>
<evidence type="ECO:0000313" key="3">
    <source>
        <dbReference type="EMBL" id="CAI9949599.1"/>
    </source>
</evidence>
<evidence type="ECO:0000256" key="2">
    <source>
        <dbReference type="SAM" id="MobiDB-lite"/>
    </source>
</evidence>
<keyword evidence="1" id="KW-0175">Coiled coil</keyword>
<feature type="compositionally biased region" description="Basic residues" evidence="2">
    <location>
        <begin position="48"/>
        <end position="61"/>
    </location>
</feature>
<dbReference type="EMBL" id="CATOUU010000802">
    <property type="protein sequence ID" value="CAI9949599.1"/>
    <property type="molecule type" value="Genomic_DNA"/>
</dbReference>
<feature type="compositionally biased region" description="Acidic residues" evidence="2">
    <location>
        <begin position="1"/>
        <end position="16"/>
    </location>
</feature>
<accession>A0AA86UBY7</accession>
<evidence type="ECO:0000313" key="5">
    <source>
        <dbReference type="Proteomes" id="UP001642409"/>
    </source>
</evidence>
<reference evidence="4 5" key="2">
    <citation type="submission" date="2024-07" db="EMBL/GenBank/DDBJ databases">
        <authorList>
            <person name="Akdeniz Z."/>
        </authorList>
    </citation>
    <scope>NUCLEOTIDE SEQUENCE [LARGE SCALE GENOMIC DNA]</scope>
</reference>
<dbReference type="EMBL" id="CAXDID020000282">
    <property type="protein sequence ID" value="CAL6070165.1"/>
    <property type="molecule type" value="Genomic_DNA"/>
</dbReference>
<proteinExistence type="predicted"/>
<comment type="caution">
    <text evidence="3">The sequence shown here is derived from an EMBL/GenBank/DDBJ whole genome shotgun (WGS) entry which is preliminary data.</text>
</comment>
<dbReference type="Proteomes" id="UP001642409">
    <property type="component" value="Unassembled WGS sequence"/>
</dbReference>